<dbReference type="InterPro" id="IPR006694">
    <property type="entry name" value="Fatty_acid_hydroxylase"/>
</dbReference>
<feature type="transmembrane region" description="Helical" evidence="7">
    <location>
        <begin position="71"/>
        <end position="92"/>
    </location>
</feature>
<reference evidence="9" key="1">
    <citation type="submission" date="2022-08" db="EMBL/GenBank/DDBJ databases">
        <authorList>
            <person name="Zhang D."/>
        </authorList>
    </citation>
    <scope>NUCLEOTIDE SEQUENCE</scope>
    <source>
        <strain evidence="9">XJ19-11</strain>
    </source>
</reference>
<evidence type="ECO:0000256" key="5">
    <source>
        <dbReference type="ARBA" id="ARBA00023098"/>
    </source>
</evidence>
<feature type="domain" description="Fatty acid hydroxylase" evidence="8">
    <location>
        <begin position="79"/>
        <end position="212"/>
    </location>
</feature>
<dbReference type="Proteomes" id="UP001142175">
    <property type="component" value="Unassembled WGS sequence"/>
</dbReference>
<dbReference type="GO" id="GO:0005506">
    <property type="term" value="F:iron ion binding"/>
    <property type="evidence" value="ECO:0007669"/>
    <property type="project" value="InterPro"/>
</dbReference>
<keyword evidence="5" id="KW-0443">Lipid metabolism</keyword>
<protein>
    <submittedName>
        <fullName evidence="9">Sterol desaturase family protein</fullName>
    </submittedName>
</protein>
<evidence type="ECO:0000256" key="4">
    <source>
        <dbReference type="ARBA" id="ARBA00023002"/>
    </source>
</evidence>
<evidence type="ECO:0000256" key="7">
    <source>
        <dbReference type="SAM" id="Phobius"/>
    </source>
</evidence>
<keyword evidence="3 7" id="KW-1133">Transmembrane helix</keyword>
<evidence type="ECO:0000313" key="9">
    <source>
        <dbReference type="EMBL" id="MCR9013586.1"/>
    </source>
</evidence>
<dbReference type="AlphaFoldDB" id="A0A9X2P1L0"/>
<gene>
    <name evidence="9" type="ORF">NU887_01000</name>
</gene>
<feature type="transmembrane region" description="Helical" evidence="7">
    <location>
        <begin position="134"/>
        <end position="158"/>
    </location>
</feature>
<evidence type="ECO:0000256" key="3">
    <source>
        <dbReference type="ARBA" id="ARBA00022989"/>
    </source>
</evidence>
<evidence type="ECO:0000256" key="1">
    <source>
        <dbReference type="ARBA" id="ARBA00004127"/>
    </source>
</evidence>
<dbReference type="PANTHER" id="PTHR21624">
    <property type="entry name" value="STEROL DESATURASE-RELATED PROTEIN"/>
    <property type="match status" value="1"/>
</dbReference>
<dbReference type="GO" id="GO:0012505">
    <property type="term" value="C:endomembrane system"/>
    <property type="evidence" value="ECO:0007669"/>
    <property type="project" value="UniProtKB-SubCell"/>
</dbReference>
<feature type="transmembrane region" description="Helical" evidence="7">
    <location>
        <begin position="38"/>
        <end position="59"/>
    </location>
</feature>
<dbReference type="GO" id="GO:0006643">
    <property type="term" value="P:membrane lipid metabolic process"/>
    <property type="evidence" value="ECO:0007669"/>
    <property type="project" value="TreeGrafter"/>
</dbReference>
<evidence type="ECO:0000256" key="6">
    <source>
        <dbReference type="ARBA" id="ARBA00023136"/>
    </source>
</evidence>
<keyword evidence="4" id="KW-0560">Oxidoreductase</keyword>
<dbReference type="GO" id="GO:0016020">
    <property type="term" value="C:membrane"/>
    <property type="evidence" value="ECO:0007669"/>
    <property type="project" value="GOC"/>
</dbReference>
<name>A0A9X2P1L0_9BACT</name>
<dbReference type="EMBL" id="JANSUY010000001">
    <property type="protein sequence ID" value="MCR9013586.1"/>
    <property type="molecule type" value="Genomic_DNA"/>
</dbReference>
<keyword evidence="10" id="KW-1185">Reference proteome</keyword>
<evidence type="ECO:0000259" key="8">
    <source>
        <dbReference type="Pfam" id="PF04116"/>
    </source>
</evidence>
<comment type="caution">
    <text evidence="9">The sequence shown here is derived from an EMBL/GenBank/DDBJ whole genome shotgun (WGS) entry which is preliminary data.</text>
</comment>
<organism evidence="9 10">
    <name type="scientific">Aquiflexum gelatinilyticum</name>
    <dbReference type="NCBI Taxonomy" id="2961943"/>
    <lineage>
        <taxon>Bacteria</taxon>
        <taxon>Pseudomonadati</taxon>
        <taxon>Bacteroidota</taxon>
        <taxon>Cytophagia</taxon>
        <taxon>Cytophagales</taxon>
        <taxon>Cyclobacteriaceae</taxon>
        <taxon>Aquiflexum</taxon>
    </lineage>
</organism>
<dbReference type="Pfam" id="PF04116">
    <property type="entry name" value="FA_hydroxylase"/>
    <property type="match status" value="1"/>
</dbReference>
<comment type="subcellular location">
    <subcellularLocation>
        <location evidence="1">Endomembrane system</location>
        <topology evidence="1">Multi-pass membrane protein</topology>
    </subcellularLocation>
</comment>
<keyword evidence="6 7" id="KW-0472">Membrane</keyword>
<dbReference type="GO" id="GO:0050479">
    <property type="term" value="F:glyceryl-ether monooxygenase activity"/>
    <property type="evidence" value="ECO:0007669"/>
    <property type="project" value="TreeGrafter"/>
</dbReference>
<evidence type="ECO:0000256" key="2">
    <source>
        <dbReference type="ARBA" id="ARBA00022692"/>
    </source>
</evidence>
<sequence length="262" mass="30468">MNMKLIFAGFVILALFLEIIWSQAKKKEVFSSRESLANLGIFIGNTLLKPLSLAWKYFALGWVESFQFLSIPTNFFTIVLTFLVTEFGFYWYHRLSHEVPLLWTLHHTHHSGMKMNLSTAVRLNWIGTFLSPLIYVPFVLLGFSADLIIVSLLVNLFFQYFLHTEAVRKLGFLEGLFFNTPSAHRVHHGSNEKYIDKNYGGMLIIFDRLFGTYEPETEKVTYGVTTGFYSNNPLKLNFQPIIDYIRGNWKREKQRIKEGKSN</sequence>
<dbReference type="PANTHER" id="PTHR21624:SF1">
    <property type="entry name" value="ALKYLGLYCEROL MONOOXYGENASE"/>
    <property type="match status" value="1"/>
</dbReference>
<proteinExistence type="predicted"/>
<keyword evidence="2 7" id="KW-0812">Transmembrane</keyword>
<evidence type="ECO:0000313" key="10">
    <source>
        <dbReference type="Proteomes" id="UP001142175"/>
    </source>
</evidence>
<accession>A0A9X2P1L0</accession>
<dbReference type="GO" id="GO:0008610">
    <property type="term" value="P:lipid biosynthetic process"/>
    <property type="evidence" value="ECO:0007669"/>
    <property type="project" value="InterPro"/>
</dbReference>
<dbReference type="InterPro" id="IPR051689">
    <property type="entry name" value="Sterol_desaturase/TMEM195"/>
</dbReference>